<dbReference type="OrthoDB" id="3034217at2"/>
<dbReference type="PANTHER" id="PTHR39569:SF1">
    <property type="entry name" value="INORGANIC TRIPHOSPHATASE"/>
    <property type="match status" value="1"/>
</dbReference>
<dbReference type="KEGG" id="ocm:CBP12_08305"/>
<dbReference type="Pfam" id="PF01928">
    <property type="entry name" value="CYTH"/>
    <property type="match status" value="1"/>
</dbReference>
<feature type="domain" description="CYTH" evidence="1">
    <location>
        <begin position="2"/>
        <end position="203"/>
    </location>
</feature>
<dbReference type="Gene3D" id="2.40.320.10">
    <property type="entry name" value="Hypothetical Protein Pfu-838710-001"/>
    <property type="match status" value="1"/>
</dbReference>
<evidence type="ECO:0000259" key="1">
    <source>
        <dbReference type="PROSITE" id="PS51707"/>
    </source>
</evidence>
<dbReference type="GO" id="GO:0050355">
    <property type="term" value="F:inorganic triphosphate phosphatase activity"/>
    <property type="evidence" value="ECO:0007669"/>
    <property type="project" value="InterPro"/>
</dbReference>
<gene>
    <name evidence="2" type="ORF">CBP12_08305</name>
</gene>
<dbReference type="GO" id="GO:0046872">
    <property type="term" value="F:metal ion binding"/>
    <property type="evidence" value="ECO:0007669"/>
    <property type="project" value="TreeGrafter"/>
</dbReference>
<dbReference type="InterPro" id="IPR023577">
    <property type="entry name" value="CYTH_domain"/>
</dbReference>
<evidence type="ECO:0000313" key="3">
    <source>
        <dbReference type="Proteomes" id="UP000243793"/>
    </source>
</evidence>
<dbReference type="InterPro" id="IPR033469">
    <property type="entry name" value="CYTH-like_dom_sf"/>
</dbReference>
<dbReference type="AlphaFoldDB" id="A0A1Y0CY16"/>
<organism evidence="2 3">
    <name type="scientific">Oceanisphaera avium</name>
    <dbReference type="NCBI Taxonomy" id="1903694"/>
    <lineage>
        <taxon>Bacteria</taxon>
        <taxon>Pseudomonadati</taxon>
        <taxon>Pseudomonadota</taxon>
        <taxon>Gammaproteobacteria</taxon>
        <taxon>Aeromonadales</taxon>
        <taxon>Aeromonadaceae</taxon>
        <taxon>Oceanisphaera</taxon>
    </lineage>
</organism>
<dbReference type="PANTHER" id="PTHR39569">
    <property type="entry name" value="INORGANIC TRIPHOSPHATASE"/>
    <property type="match status" value="1"/>
</dbReference>
<dbReference type="InterPro" id="IPR039013">
    <property type="entry name" value="YgiF"/>
</dbReference>
<reference evidence="3" key="1">
    <citation type="submission" date="2017-05" db="EMBL/GenBank/DDBJ databases">
        <authorList>
            <person name="Sung H."/>
        </authorList>
    </citation>
    <scope>NUCLEOTIDE SEQUENCE [LARGE SCALE GENOMIC DNA]</scope>
    <source>
        <strain evidence="3">AMac2203</strain>
    </source>
</reference>
<protein>
    <recommendedName>
        <fullName evidence="1">CYTH domain-containing protein</fullName>
    </recommendedName>
</protein>
<dbReference type="EMBL" id="CP021376">
    <property type="protein sequence ID" value="ART80148.1"/>
    <property type="molecule type" value="Genomic_DNA"/>
</dbReference>
<dbReference type="CDD" id="cd07756">
    <property type="entry name" value="CYTH-like_Pase_CHAD"/>
    <property type="match status" value="1"/>
</dbReference>
<proteinExistence type="predicted"/>
<name>A0A1Y0CY16_9GAMM</name>
<dbReference type="RefSeq" id="WP_086964015.1">
    <property type="nucleotide sequence ID" value="NZ_CP021376.1"/>
</dbReference>
<keyword evidence="3" id="KW-1185">Reference proteome</keyword>
<dbReference type="SUPFAM" id="SSF55154">
    <property type="entry name" value="CYTH-like phosphatases"/>
    <property type="match status" value="1"/>
</dbReference>
<sequence>MNTEIELKFLVSAKRMALLAEQLMQFEVCQHDHTFLSNTYFDTPNLDLSALKAGLRIREQNGQLEQTLKFAGHQVGGLHQRPEYNLALATPWPELGAFARTVWPPDVKPALIQAQLAPLFSTDFMRQRWLINYHHTQIELALDVGEVKAANAEPQPIQELELELVSGDVAQVFALAKQLATLDGLRLSDVSKAQRGYRLAKLAPPLLPNTYPLAAIPDTREELLKSLNQAIKHWQYHEQGWQENALDSPDSAWLNQWRLAVQWVHQALVALQHSAFLDELLWLQNKLAKAQALTALSESARYAHLMLALSEYLYNQTAVG</sequence>
<accession>A0A1Y0CY16</accession>
<dbReference type="SMART" id="SM01118">
    <property type="entry name" value="CYTH"/>
    <property type="match status" value="1"/>
</dbReference>
<dbReference type="Proteomes" id="UP000243793">
    <property type="component" value="Chromosome"/>
</dbReference>
<evidence type="ECO:0000313" key="2">
    <source>
        <dbReference type="EMBL" id="ART80148.1"/>
    </source>
</evidence>
<dbReference type="PROSITE" id="PS51707">
    <property type="entry name" value="CYTH"/>
    <property type="match status" value="1"/>
</dbReference>